<dbReference type="EMBL" id="MT142516">
    <property type="protein sequence ID" value="QJA83696.1"/>
    <property type="molecule type" value="Genomic_DNA"/>
</dbReference>
<accession>A0A6M3KNQ5</accession>
<evidence type="ECO:0000313" key="2">
    <source>
        <dbReference type="EMBL" id="QJA83696.1"/>
    </source>
</evidence>
<dbReference type="EMBL" id="MT141529">
    <property type="protein sequence ID" value="QJA64946.1"/>
    <property type="molecule type" value="Genomic_DNA"/>
</dbReference>
<name>A0A6M3KNQ5_9ZZZZ</name>
<reference evidence="2" key="1">
    <citation type="submission" date="2020-03" db="EMBL/GenBank/DDBJ databases">
        <title>The deep terrestrial virosphere.</title>
        <authorList>
            <person name="Holmfeldt K."/>
            <person name="Nilsson E."/>
            <person name="Simone D."/>
            <person name="Lopez-Fernandez M."/>
            <person name="Wu X."/>
            <person name="de Brujin I."/>
            <person name="Lundin D."/>
            <person name="Andersson A."/>
            <person name="Bertilsson S."/>
            <person name="Dopson M."/>
        </authorList>
    </citation>
    <scope>NUCLEOTIDE SEQUENCE</scope>
    <source>
        <strain evidence="2">MM415A00259</strain>
        <strain evidence="1">MM415B00452</strain>
    </source>
</reference>
<evidence type="ECO:0000313" key="1">
    <source>
        <dbReference type="EMBL" id="QJA64946.1"/>
    </source>
</evidence>
<dbReference type="AlphaFoldDB" id="A0A6M3KNQ5"/>
<gene>
    <name evidence="2" type="ORF">MM415A00259_0021</name>
    <name evidence="1" type="ORF">MM415B00452_0047</name>
</gene>
<proteinExistence type="predicted"/>
<organism evidence="2">
    <name type="scientific">viral metagenome</name>
    <dbReference type="NCBI Taxonomy" id="1070528"/>
    <lineage>
        <taxon>unclassified sequences</taxon>
        <taxon>metagenomes</taxon>
        <taxon>organismal metagenomes</taxon>
    </lineage>
</organism>
<protein>
    <submittedName>
        <fullName evidence="2">Uncharacterized protein</fullName>
    </submittedName>
</protein>
<sequence>MKNKSKYQKRFAERLAIANSIGSSAFFQTTWTDKKGNKHTGKRPMPIACFKSA</sequence>